<keyword evidence="1" id="KW-1133">Transmembrane helix</keyword>
<feature type="transmembrane region" description="Helical" evidence="1">
    <location>
        <begin position="63"/>
        <end position="90"/>
    </location>
</feature>
<reference evidence="3" key="1">
    <citation type="journal article" date="2021" name="Front. Microbiol.">
        <title>Comprehensive Comparative Genomics and Phenotyping of Methylobacterium Species.</title>
        <authorList>
            <person name="Alessa O."/>
            <person name="Ogura Y."/>
            <person name="Fujitani Y."/>
            <person name="Takami H."/>
            <person name="Hayashi T."/>
            <person name="Sahin N."/>
            <person name="Tani A."/>
        </authorList>
    </citation>
    <scope>NUCLEOTIDE SEQUENCE</scope>
    <source>
        <strain evidence="3">DSM 23674</strain>
    </source>
</reference>
<feature type="chain" id="PRO_5045748247" description="DUF2165 domain-containing protein" evidence="2">
    <location>
        <begin position="24"/>
        <end position="162"/>
    </location>
</feature>
<gene>
    <name evidence="3" type="ORF">EKPJFOCH_2406</name>
</gene>
<evidence type="ECO:0000256" key="1">
    <source>
        <dbReference type="SAM" id="Phobius"/>
    </source>
</evidence>
<evidence type="ECO:0000313" key="4">
    <source>
        <dbReference type="Proteomes" id="UP001055101"/>
    </source>
</evidence>
<dbReference type="EMBL" id="BPRA01000010">
    <property type="protein sequence ID" value="GJE55909.1"/>
    <property type="molecule type" value="Genomic_DNA"/>
</dbReference>
<proteinExistence type="predicted"/>
<dbReference type="Pfam" id="PF09933">
    <property type="entry name" value="DUF2165"/>
    <property type="match status" value="1"/>
</dbReference>
<feature type="signal peptide" evidence="2">
    <location>
        <begin position="1"/>
        <end position="23"/>
    </location>
</feature>
<comment type="caution">
    <text evidence="3">The sequence shown here is derived from an EMBL/GenBank/DDBJ whole genome shotgun (WGS) entry which is preliminary data.</text>
</comment>
<name>A0ABQ4TNM5_9HYPH</name>
<dbReference type="Proteomes" id="UP001055101">
    <property type="component" value="Unassembled WGS sequence"/>
</dbReference>
<reference evidence="3" key="2">
    <citation type="submission" date="2021-08" db="EMBL/GenBank/DDBJ databases">
        <authorList>
            <person name="Tani A."/>
            <person name="Ola A."/>
            <person name="Ogura Y."/>
            <person name="Katsura K."/>
            <person name="Hayashi T."/>
        </authorList>
    </citation>
    <scope>NUCLEOTIDE SEQUENCE</scope>
    <source>
        <strain evidence="3">DSM 23674</strain>
    </source>
</reference>
<evidence type="ECO:0008006" key="5">
    <source>
        <dbReference type="Google" id="ProtNLM"/>
    </source>
</evidence>
<feature type="transmembrane region" description="Helical" evidence="1">
    <location>
        <begin position="141"/>
        <end position="157"/>
    </location>
</feature>
<evidence type="ECO:0000256" key="2">
    <source>
        <dbReference type="SAM" id="SignalP"/>
    </source>
</evidence>
<keyword evidence="4" id="KW-1185">Reference proteome</keyword>
<dbReference type="InterPro" id="IPR018681">
    <property type="entry name" value="DUF2165_transmembrane"/>
</dbReference>
<protein>
    <recommendedName>
        <fullName evidence="5">DUF2165 domain-containing protein</fullName>
    </recommendedName>
</protein>
<feature type="transmembrane region" description="Helical" evidence="1">
    <location>
        <begin position="102"/>
        <end position="121"/>
    </location>
</feature>
<accession>A0ABQ4TNM5</accession>
<dbReference type="RefSeq" id="WP_238232040.1">
    <property type="nucleotide sequence ID" value="NZ_BPRA01000010.1"/>
</dbReference>
<evidence type="ECO:0000313" key="3">
    <source>
        <dbReference type="EMBL" id="GJE55909.1"/>
    </source>
</evidence>
<sequence length="162" mass="17240">MLRISKTLLVAAIALTCSLVAYGNLIDPAGNLDFVRHVLSMDTVEPGSAIRGRAITDPGLQQAAFVLIVAGEACIAGLCWIGAARMLFALRGPAPHFAAAKAWAVVGLTLGFLLFQTGFMGIGGEWFGMWMSKTWNGQEDAFRFVLILLGVLIYVALPEGEA</sequence>
<keyword evidence="1" id="KW-0472">Membrane</keyword>
<organism evidence="3 4">
    <name type="scientific">Methylobacterium thuringiense</name>
    <dbReference type="NCBI Taxonomy" id="1003091"/>
    <lineage>
        <taxon>Bacteria</taxon>
        <taxon>Pseudomonadati</taxon>
        <taxon>Pseudomonadota</taxon>
        <taxon>Alphaproteobacteria</taxon>
        <taxon>Hyphomicrobiales</taxon>
        <taxon>Methylobacteriaceae</taxon>
        <taxon>Methylobacterium</taxon>
    </lineage>
</organism>
<keyword evidence="1" id="KW-0812">Transmembrane</keyword>
<keyword evidence="2" id="KW-0732">Signal</keyword>